<evidence type="ECO:0000313" key="4">
    <source>
        <dbReference type="Proteomes" id="UP001162905"/>
    </source>
</evidence>
<keyword evidence="1" id="KW-0997">Cell inner membrane</keyword>
<dbReference type="CDD" id="cd00761">
    <property type="entry name" value="Glyco_tranf_GTA_type"/>
    <property type="match status" value="1"/>
</dbReference>
<gene>
    <name evidence="3" type="ORF">L4G47_24740</name>
</gene>
<protein>
    <submittedName>
        <fullName evidence="3">Glycosyltransferase</fullName>
        <ecNumber evidence="3">2.4.-.-</ecNumber>
    </submittedName>
</protein>
<dbReference type="RefSeq" id="WP_237254708.1">
    <property type="nucleotide sequence ID" value="NZ_JAKJXE010000004.1"/>
</dbReference>
<evidence type="ECO:0000313" key="3">
    <source>
        <dbReference type="EMBL" id="MCF7545407.1"/>
    </source>
</evidence>
<evidence type="ECO:0000259" key="2">
    <source>
        <dbReference type="Pfam" id="PF00535"/>
    </source>
</evidence>
<keyword evidence="4" id="KW-1185">Reference proteome</keyword>
<dbReference type="InterPro" id="IPR029044">
    <property type="entry name" value="Nucleotide-diphossugar_trans"/>
</dbReference>
<dbReference type="Pfam" id="PF00535">
    <property type="entry name" value="Glycos_transf_2"/>
    <property type="match status" value="2"/>
</dbReference>
<proteinExistence type="predicted"/>
<dbReference type="Gene3D" id="3.90.550.10">
    <property type="entry name" value="Spore Coat Polysaccharide Biosynthesis Protein SpsA, Chain A"/>
    <property type="match status" value="2"/>
</dbReference>
<feature type="domain" description="Glycosyltransferase 2-like" evidence="2">
    <location>
        <begin position="572"/>
        <end position="702"/>
    </location>
</feature>
<keyword evidence="1" id="KW-0472">Membrane</keyword>
<feature type="domain" description="Glycosyltransferase 2-like" evidence="2">
    <location>
        <begin position="8"/>
        <end position="143"/>
    </location>
</feature>
<dbReference type="SUPFAM" id="SSF53448">
    <property type="entry name" value="Nucleotide-diphospho-sugar transferases"/>
    <property type="match status" value="3"/>
</dbReference>
<keyword evidence="3" id="KW-0328">Glycosyltransferase</keyword>
<dbReference type="GO" id="GO:0016757">
    <property type="term" value="F:glycosyltransferase activity"/>
    <property type="evidence" value="ECO:0007669"/>
    <property type="project" value="UniProtKB-KW"/>
</dbReference>
<sequence length="1177" mass="131664">MSASRLVSIVIPAYKPTYFELALRSAFAQDYDQLEIVICDDCRDGGIRALVDELTAESPFPVRYFYNEHSLGEALNVARGIKEARGDYIKFLYDDDLLEPECVSALVELLHGQPDITLAAATRRLINENGEFLRENMLTVFPFKEDVVVHGPELVALLSELPLTFMGEPSSVMCRRDSALAYGQDLMALKGLPIHWLGDISLYVKLLREGNLALIGRPLSRFRMTDTQSSSIARATPQIAKEGHANYYRITKELEWLRPLADNGDVKVAPLHDRENFVPFNLRAWFLQKSATEVRHDQVQEWAWQRRPAGPQKPHIVQYFQQHNGAPTFAIIVSDLHNRPQALVKTLVSVEAATRGWMPPRVFVLYDGSRDAPQQVADNPAVYVPVTGHNRAAPLNRLMDEQGFDWFLMLDAGATVNVAGLFKAAVKISEGPTTRALFADEIAQTQDDTSEVMLRPDFSLDYLLSCPGMTSRHWIFNRYSVIDAGRFDAHYPQALELDLILRLIEHDGMGGLEHIAEPLVTHRPEARESNLDEARTLQRHLLSRGYENGQVIETRPRQYQIKYGHAGRPKVSIIIATRDQILLLQRCVESILEKTTYPNYEILIVDNDSHTPEAVDWLNGVEAMGLDQVRVLRHSGEFDRSALYNSAARQATGDYLLLLDNSTAVLHGDWLDNLLNHAQRPEVGIVGAKLLAPDNTIRHAGLILGLHEPVTPIFSGQSGASEGYMQRLAVDQNYSAVSDACLMISRALFEAADGLDEGALNNRYRGVDLCLRVKESGRLIVWTPHVVLLHEAAQIPETVPPEAPDEEANPALYRKWLKYIAHDPAYNDNFSARAQGLQLETDTALTWRPLTWRPVPIVLSHLNDLCPASQRLNGALDTLADALLIEHVSVPDVLTLGEFTRLRPEALILQCPLSEASLEDIRTIKAHSQALRLCDMDQYPPSAERLPGAPSAQQVRASLEAGLALMDKVVVSSAGLANELSALHPHIQIIETRLSERWERVQCHSLPHDKPRIGWVGSQAQVNDLALIADVIKAFADRVEWIIMGPCPQALRPYVHEWRSPVEGVLYPGVLACLDLDVALIPAGHDVFGEHRSCRLALEFGACGYPVIATDVQGLRNNLPLTRVQNTTAAWTDAIARHLNDLDESKRLGQVLKQRVLSDWTMDEAYLQRWEQVLLDR</sequence>
<dbReference type="InterPro" id="IPR001173">
    <property type="entry name" value="Glyco_trans_2-like"/>
</dbReference>
<keyword evidence="3" id="KW-0808">Transferase</keyword>
<reference evidence="3" key="1">
    <citation type="submission" date="2022-01" db="EMBL/GenBank/DDBJ databases">
        <title>Pseudomonas sp. nov. isolated from Antarctic regolith.</title>
        <authorList>
            <person name="Novakova D."/>
            <person name="Sedlar K."/>
        </authorList>
    </citation>
    <scope>NUCLEOTIDE SEQUENCE</scope>
    <source>
        <strain evidence="3">P2647</strain>
    </source>
</reference>
<name>A0ABS9ICG4_9PSED</name>
<dbReference type="SUPFAM" id="SSF53756">
    <property type="entry name" value="UDP-Glycosyltransferase/glycogen phosphorylase"/>
    <property type="match status" value="1"/>
</dbReference>
<dbReference type="Proteomes" id="UP001162905">
    <property type="component" value="Unassembled WGS sequence"/>
</dbReference>
<dbReference type="PANTHER" id="PTHR43179">
    <property type="entry name" value="RHAMNOSYLTRANSFERASE WBBL"/>
    <property type="match status" value="1"/>
</dbReference>
<organism evidence="3 4">
    <name type="scientific">Pseudomonas petrae</name>
    <dbReference type="NCBI Taxonomy" id="2912190"/>
    <lineage>
        <taxon>Bacteria</taxon>
        <taxon>Pseudomonadati</taxon>
        <taxon>Pseudomonadota</taxon>
        <taxon>Gammaproteobacteria</taxon>
        <taxon>Pseudomonadales</taxon>
        <taxon>Pseudomonadaceae</taxon>
        <taxon>Pseudomonas</taxon>
    </lineage>
</organism>
<accession>A0ABS9ICG4</accession>
<comment type="caution">
    <text evidence="3">The sequence shown here is derived from an EMBL/GenBank/DDBJ whole genome shotgun (WGS) entry which is preliminary data.</text>
</comment>
<evidence type="ECO:0000256" key="1">
    <source>
        <dbReference type="ARBA" id="ARBA00022519"/>
    </source>
</evidence>
<keyword evidence="1" id="KW-1003">Cell membrane</keyword>
<dbReference type="EC" id="2.4.-.-" evidence="3"/>
<dbReference type="PANTHER" id="PTHR43179:SF7">
    <property type="entry name" value="RHAMNOSYLTRANSFERASE WBBL"/>
    <property type="match status" value="1"/>
</dbReference>
<dbReference type="Gene3D" id="3.40.50.2000">
    <property type="entry name" value="Glycogen Phosphorylase B"/>
    <property type="match status" value="1"/>
</dbReference>
<dbReference type="EMBL" id="JAKJXH010000040">
    <property type="protein sequence ID" value="MCF7545407.1"/>
    <property type="molecule type" value="Genomic_DNA"/>
</dbReference>